<accession>A0A7I9V7K7</accession>
<keyword evidence="1" id="KW-0732">Signal</keyword>
<reference evidence="3" key="1">
    <citation type="submission" date="2019-06" db="EMBL/GenBank/DDBJ databases">
        <title>Gordonia isolated from sludge of a wastewater treatment plant.</title>
        <authorList>
            <person name="Tamura T."/>
            <person name="Aoyama K."/>
            <person name="Kang Y."/>
            <person name="Saito S."/>
            <person name="Akiyama N."/>
            <person name="Yazawa K."/>
            <person name="Gonoi T."/>
            <person name="Mikami Y."/>
        </authorList>
    </citation>
    <scope>NUCLEOTIDE SEQUENCE [LARGE SCALE GENOMIC DNA]</scope>
    <source>
        <strain evidence="3">NBRC 107696</strain>
    </source>
</reference>
<sequence>MRKTLIAAAVLAAAAGTVLPATAHAAPSASTDVTFVVAGQGGDLSITAGPLGTIVPNVNGTGASGGLPTVSVTDNRNGSPRAWTATASSTDFVGPDQTIPKTAVTYTANAVVGKVGGGTLASTGAQTLGSAKAIVTRSGLTWPLEIATWSPALNVDFPGGASIGSYTGTITVSVA</sequence>
<dbReference type="RefSeq" id="WP_161894907.1">
    <property type="nucleotide sequence ID" value="NZ_BJOV01000003.1"/>
</dbReference>
<feature type="signal peptide" evidence="1">
    <location>
        <begin position="1"/>
        <end position="25"/>
    </location>
</feature>
<proteinExistence type="predicted"/>
<dbReference type="Proteomes" id="UP000444960">
    <property type="component" value="Unassembled WGS sequence"/>
</dbReference>
<comment type="caution">
    <text evidence="2">The sequence shown here is derived from an EMBL/GenBank/DDBJ whole genome shotgun (WGS) entry which is preliminary data.</text>
</comment>
<dbReference type="AlphaFoldDB" id="A0A7I9V7K7"/>
<gene>
    <name evidence="2" type="ORF">nbrc107696_15060</name>
</gene>
<feature type="chain" id="PRO_5029747546" description="WxL domain-containing protein" evidence="1">
    <location>
        <begin position="26"/>
        <end position="175"/>
    </location>
</feature>
<evidence type="ECO:0000313" key="3">
    <source>
        <dbReference type="Proteomes" id="UP000444960"/>
    </source>
</evidence>
<evidence type="ECO:0000313" key="2">
    <source>
        <dbReference type="EMBL" id="GEE01060.1"/>
    </source>
</evidence>
<keyword evidence="3" id="KW-1185">Reference proteome</keyword>
<dbReference type="EMBL" id="BJOV01000003">
    <property type="protein sequence ID" value="GEE01060.1"/>
    <property type="molecule type" value="Genomic_DNA"/>
</dbReference>
<organism evidence="2 3">
    <name type="scientific">Gordonia spumicola</name>
    <dbReference type="NCBI Taxonomy" id="589161"/>
    <lineage>
        <taxon>Bacteria</taxon>
        <taxon>Bacillati</taxon>
        <taxon>Actinomycetota</taxon>
        <taxon>Actinomycetes</taxon>
        <taxon>Mycobacteriales</taxon>
        <taxon>Gordoniaceae</taxon>
        <taxon>Gordonia</taxon>
    </lineage>
</organism>
<protein>
    <recommendedName>
        <fullName evidence="4">WxL domain-containing protein</fullName>
    </recommendedName>
</protein>
<evidence type="ECO:0008006" key="4">
    <source>
        <dbReference type="Google" id="ProtNLM"/>
    </source>
</evidence>
<name>A0A7I9V7K7_9ACTN</name>
<evidence type="ECO:0000256" key="1">
    <source>
        <dbReference type="SAM" id="SignalP"/>
    </source>
</evidence>
<dbReference type="OrthoDB" id="4466406at2"/>